<dbReference type="Proteomes" id="UP000568877">
    <property type="component" value="Unassembled WGS sequence"/>
</dbReference>
<evidence type="ECO:0000259" key="6">
    <source>
        <dbReference type="Pfam" id="PF01850"/>
    </source>
</evidence>
<organism evidence="7 8">
    <name type="scientific">Candidatus Hakubella thermalkaliphila</name>
    <dbReference type="NCBI Taxonomy" id="2754717"/>
    <lineage>
        <taxon>Bacteria</taxon>
        <taxon>Bacillati</taxon>
        <taxon>Actinomycetota</taxon>
        <taxon>Actinomycetota incertae sedis</taxon>
        <taxon>Candidatus Hakubellales</taxon>
        <taxon>Candidatus Hakubellaceae</taxon>
        <taxon>Candidatus Hakubella</taxon>
    </lineage>
</organism>
<dbReference type="PANTHER" id="PTHR35901">
    <property type="entry name" value="RIBONUCLEASE VAPC3"/>
    <property type="match status" value="1"/>
</dbReference>
<dbReference type="AlphaFoldDB" id="A0A6V8PJ31"/>
<feature type="compositionally biased region" description="Low complexity" evidence="5">
    <location>
        <begin position="172"/>
        <end position="186"/>
    </location>
</feature>
<dbReference type="PANTHER" id="PTHR35901:SF1">
    <property type="entry name" value="EXONUCLEASE VAPC9"/>
    <property type="match status" value="1"/>
</dbReference>
<protein>
    <recommendedName>
        <fullName evidence="6">PIN domain-containing protein</fullName>
    </recommendedName>
</protein>
<evidence type="ECO:0000256" key="3">
    <source>
        <dbReference type="ARBA" id="ARBA00022801"/>
    </source>
</evidence>
<keyword evidence="4" id="KW-0460">Magnesium</keyword>
<gene>
    <name evidence="7" type="ORF">HKBW3S42_00553</name>
</gene>
<dbReference type="InterPro" id="IPR044153">
    <property type="entry name" value="PIN_Pae0151-like"/>
</dbReference>
<evidence type="ECO:0000256" key="4">
    <source>
        <dbReference type="ARBA" id="ARBA00022842"/>
    </source>
</evidence>
<keyword evidence="3" id="KW-0378">Hydrolase</keyword>
<dbReference type="Gene3D" id="3.40.50.1010">
    <property type="entry name" value="5'-nuclease"/>
    <property type="match status" value="1"/>
</dbReference>
<evidence type="ECO:0000256" key="2">
    <source>
        <dbReference type="ARBA" id="ARBA00022723"/>
    </source>
</evidence>
<dbReference type="CDD" id="cd09873">
    <property type="entry name" value="PIN_Pae0151-like"/>
    <property type="match status" value="1"/>
</dbReference>
<proteinExistence type="predicted"/>
<dbReference type="GO" id="GO:0004518">
    <property type="term" value="F:nuclease activity"/>
    <property type="evidence" value="ECO:0007669"/>
    <property type="project" value="UniProtKB-KW"/>
</dbReference>
<evidence type="ECO:0000313" key="8">
    <source>
        <dbReference type="Proteomes" id="UP000568877"/>
    </source>
</evidence>
<feature type="region of interest" description="Disordered" evidence="5">
    <location>
        <begin position="148"/>
        <end position="205"/>
    </location>
</feature>
<dbReference type="SUPFAM" id="SSF88723">
    <property type="entry name" value="PIN domain-like"/>
    <property type="match status" value="1"/>
</dbReference>
<feature type="compositionally biased region" description="Basic and acidic residues" evidence="5">
    <location>
        <begin position="148"/>
        <end position="161"/>
    </location>
</feature>
<dbReference type="InterPro" id="IPR029060">
    <property type="entry name" value="PIN-like_dom_sf"/>
</dbReference>
<dbReference type="Pfam" id="PF01850">
    <property type="entry name" value="PIN"/>
    <property type="match status" value="1"/>
</dbReference>
<accession>A0A6V8PJ31</accession>
<evidence type="ECO:0000313" key="7">
    <source>
        <dbReference type="EMBL" id="GFP32247.1"/>
    </source>
</evidence>
<dbReference type="GO" id="GO:0016787">
    <property type="term" value="F:hydrolase activity"/>
    <property type="evidence" value="ECO:0007669"/>
    <property type="project" value="UniProtKB-KW"/>
</dbReference>
<sequence>MTLMVCVDASVAAKWVLPEIHQEKALALVSDLEEGGIEVIAPPHLPVEVTNAIHKRVYYQALTPEEGKEALRSFEQFQVSIYAPPTLYEEALELARAYQRRTVYDSHYVALAKLLSCDLWTADKELYKIFSPQLPFVKWIGDYQIKKEEDDGRETHSKNSDGGRTSPARIQSPGRSRGASGSGSISHFGPAGWPLCSEVSPKGAH</sequence>
<name>A0A6V8PJ31_9ACTN</name>
<keyword evidence="1" id="KW-0540">Nuclease</keyword>
<feature type="domain" description="PIN" evidence="6">
    <location>
        <begin position="5"/>
        <end position="129"/>
    </location>
</feature>
<dbReference type="GO" id="GO:0046872">
    <property type="term" value="F:metal ion binding"/>
    <property type="evidence" value="ECO:0007669"/>
    <property type="project" value="UniProtKB-KW"/>
</dbReference>
<evidence type="ECO:0000256" key="5">
    <source>
        <dbReference type="SAM" id="MobiDB-lite"/>
    </source>
</evidence>
<keyword evidence="2" id="KW-0479">Metal-binding</keyword>
<evidence type="ECO:0000256" key="1">
    <source>
        <dbReference type="ARBA" id="ARBA00022722"/>
    </source>
</evidence>
<dbReference type="InterPro" id="IPR051619">
    <property type="entry name" value="TypeII_TA_RNase_PINc/VapC"/>
</dbReference>
<reference evidence="7 8" key="1">
    <citation type="journal article" date="2020" name="Front. Microbiol.">
        <title>Single-cell genomics of novel Actinobacteria with the Wood-Ljungdahl pathway discovered in a serpentinizing system.</title>
        <authorList>
            <person name="Merino N."/>
            <person name="Kawai M."/>
            <person name="Boyd E.S."/>
            <person name="Colman D.R."/>
            <person name="McGlynn S.E."/>
            <person name="Nealson K.H."/>
            <person name="Kurokawa K."/>
            <person name="Hongoh Y."/>
        </authorList>
    </citation>
    <scope>NUCLEOTIDE SEQUENCE [LARGE SCALE GENOMIC DNA]</scope>
    <source>
        <strain evidence="7 8">S42</strain>
    </source>
</reference>
<dbReference type="EMBL" id="BLSA01000048">
    <property type="protein sequence ID" value="GFP32247.1"/>
    <property type="molecule type" value="Genomic_DNA"/>
</dbReference>
<comment type="caution">
    <text evidence="7">The sequence shown here is derived from an EMBL/GenBank/DDBJ whole genome shotgun (WGS) entry which is preliminary data.</text>
</comment>
<dbReference type="InterPro" id="IPR002716">
    <property type="entry name" value="PIN_dom"/>
</dbReference>